<dbReference type="InterPro" id="IPR036259">
    <property type="entry name" value="MFS_trans_sf"/>
</dbReference>
<organism evidence="7 8">
    <name type="scientific">Carex littledalei</name>
    <dbReference type="NCBI Taxonomy" id="544730"/>
    <lineage>
        <taxon>Eukaryota</taxon>
        <taxon>Viridiplantae</taxon>
        <taxon>Streptophyta</taxon>
        <taxon>Embryophyta</taxon>
        <taxon>Tracheophyta</taxon>
        <taxon>Spermatophyta</taxon>
        <taxon>Magnoliopsida</taxon>
        <taxon>Liliopsida</taxon>
        <taxon>Poales</taxon>
        <taxon>Cyperaceae</taxon>
        <taxon>Cyperoideae</taxon>
        <taxon>Cariceae</taxon>
        <taxon>Carex</taxon>
        <taxon>Carex subgen. Euthyceras</taxon>
    </lineage>
</organism>
<proteinExistence type="inferred from homology"/>
<evidence type="ECO:0000256" key="4">
    <source>
        <dbReference type="ARBA" id="ARBA00022989"/>
    </source>
</evidence>
<comment type="caution">
    <text evidence="7">The sequence shown here is derived from an EMBL/GenBank/DDBJ whole genome shotgun (WGS) entry which is preliminary data.</text>
</comment>
<dbReference type="PANTHER" id="PTHR11654">
    <property type="entry name" value="OLIGOPEPTIDE TRANSPORTER-RELATED"/>
    <property type="match status" value="1"/>
</dbReference>
<sequence length="597" mass="66107">MSTEGFQKTLEMEKVEGGESKTTLESVKYHGWKSMPYVIGNETFEKLGTIGTLANLLVYLTSVFHFKSITAVTMMNIFNGTTNMAPVLGAFISDTYLGRYATIGFASLASLLGMVLLTLTAAIPALHPPPCKGNQQECKGPTLSQLSVLISAFFLFTIGAGGIRPCNLAFGADQFNPKTESGRKDITSFFNWYYCTFTVAVMISSTLIIYVQSNISWTLGLAIPAVLMLFSCIAFFIGTRLYVRVKPEGSPFTSFAQVVVAAFKKRRVNLPELPEKELFDPPLHSSLVTKLPHTDQFKILDKAAAITSKDEIKSNSEGADPWRLCTLQQVEEVKCFVRIIPVWTCGVMFSFTLSQQSYVVYQALQMDRRLGKSDFKIPAGSFVVFNMLALTLWIPIYDRLIVPQLRKITKRPGGITMLQRIGIGIVISILGTVVSAIVEKHRRDIALHKPTVGKTSTGEAVSSMSSLWLLPQLILFGLSEAFTIIGQNEFYYQQFPENMRSIAGAMLFLGMSISCYASGVLVTIVHKVTGRNGSKNWLAEDLNEARLDLFYMMIAGAAVLNFVYFIVCAKWYRVKGTENGAEPMVVSERKEEKSLSV</sequence>
<dbReference type="Proteomes" id="UP000623129">
    <property type="component" value="Unassembled WGS sequence"/>
</dbReference>
<keyword evidence="3 6" id="KW-0812">Transmembrane</keyword>
<dbReference type="SUPFAM" id="SSF103473">
    <property type="entry name" value="MFS general substrate transporter"/>
    <property type="match status" value="1"/>
</dbReference>
<accession>A0A833R4B8</accession>
<name>A0A833R4B8_9POAL</name>
<evidence type="ECO:0000256" key="6">
    <source>
        <dbReference type="SAM" id="Phobius"/>
    </source>
</evidence>
<feature type="transmembrane region" description="Helical" evidence="6">
    <location>
        <begin position="375"/>
        <end position="396"/>
    </location>
</feature>
<comment type="subcellular location">
    <subcellularLocation>
        <location evidence="1">Membrane</location>
        <topology evidence="1">Multi-pass membrane protein</topology>
    </subcellularLocation>
</comment>
<feature type="transmembrane region" description="Helical" evidence="6">
    <location>
        <begin position="417"/>
        <end position="438"/>
    </location>
</feature>
<dbReference type="OrthoDB" id="8904098at2759"/>
<dbReference type="GO" id="GO:0022857">
    <property type="term" value="F:transmembrane transporter activity"/>
    <property type="evidence" value="ECO:0007669"/>
    <property type="project" value="InterPro"/>
</dbReference>
<comment type="similarity">
    <text evidence="2">Belongs to the major facilitator superfamily. Proton-dependent oligopeptide transporter (POT/PTR) (TC 2.A.17) family.</text>
</comment>
<protein>
    <submittedName>
        <fullName evidence="7">Protein NRT1/ PTR FAMILY 2.11-like protein</fullName>
    </submittedName>
</protein>
<feature type="transmembrane region" description="Helical" evidence="6">
    <location>
        <begin position="191"/>
        <end position="211"/>
    </location>
</feature>
<gene>
    <name evidence="7" type="ORF">FCM35_KLT02593</name>
</gene>
<dbReference type="AlphaFoldDB" id="A0A833R4B8"/>
<feature type="transmembrane region" description="Helical" evidence="6">
    <location>
        <begin position="217"/>
        <end position="237"/>
    </location>
</feature>
<keyword evidence="4 6" id="KW-1133">Transmembrane helix</keyword>
<reference evidence="7" key="1">
    <citation type="submission" date="2020-01" db="EMBL/GenBank/DDBJ databases">
        <title>Genome sequence of Kobresia littledalei, the first chromosome-level genome in the family Cyperaceae.</title>
        <authorList>
            <person name="Qu G."/>
        </authorList>
    </citation>
    <scope>NUCLEOTIDE SEQUENCE</scope>
    <source>
        <strain evidence="7">C.B.Clarke</strain>
        <tissue evidence="7">Leaf</tissue>
    </source>
</reference>
<keyword evidence="8" id="KW-1185">Reference proteome</keyword>
<dbReference type="EMBL" id="SWLB01000011">
    <property type="protein sequence ID" value="KAF3333016.1"/>
    <property type="molecule type" value="Genomic_DNA"/>
</dbReference>
<dbReference type="GO" id="GO:0016020">
    <property type="term" value="C:membrane"/>
    <property type="evidence" value="ECO:0007669"/>
    <property type="project" value="UniProtKB-SubCell"/>
</dbReference>
<dbReference type="InterPro" id="IPR000109">
    <property type="entry name" value="POT_fam"/>
</dbReference>
<feature type="transmembrane region" description="Helical" evidence="6">
    <location>
        <begin position="506"/>
        <end position="529"/>
    </location>
</feature>
<evidence type="ECO:0000313" key="7">
    <source>
        <dbReference type="EMBL" id="KAF3333016.1"/>
    </source>
</evidence>
<evidence type="ECO:0000256" key="2">
    <source>
        <dbReference type="ARBA" id="ARBA00005982"/>
    </source>
</evidence>
<evidence type="ECO:0000256" key="5">
    <source>
        <dbReference type="ARBA" id="ARBA00023136"/>
    </source>
</evidence>
<keyword evidence="5 6" id="KW-0472">Membrane</keyword>
<feature type="transmembrane region" description="Helical" evidence="6">
    <location>
        <begin position="100"/>
        <end position="126"/>
    </location>
</feature>
<evidence type="ECO:0000313" key="8">
    <source>
        <dbReference type="Proteomes" id="UP000623129"/>
    </source>
</evidence>
<feature type="transmembrane region" description="Helical" evidence="6">
    <location>
        <begin position="146"/>
        <end position="170"/>
    </location>
</feature>
<evidence type="ECO:0000256" key="3">
    <source>
        <dbReference type="ARBA" id="ARBA00022692"/>
    </source>
</evidence>
<feature type="transmembrane region" description="Helical" evidence="6">
    <location>
        <begin position="549"/>
        <end position="567"/>
    </location>
</feature>
<dbReference type="Pfam" id="PF00854">
    <property type="entry name" value="PTR2"/>
    <property type="match status" value="1"/>
</dbReference>
<dbReference type="CDD" id="cd17416">
    <property type="entry name" value="MFS_NPF1_2"/>
    <property type="match status" value="1"/>
</dbReference>
<dbReference type="Gene3D" id="1.20.1250.20">
    <property type="entry name" value="MFS general substrate transporter like domains"/>
    <property type="match status" value="1"/>
</dbReference>
<evidence type="ECO:0000256" key="1">
    <source>
        <dbReference type="ARBA" id="ARBA00004141"/>
    </source>
</evidence>